<gene>
    <name evidence="3" type="ORF">SDRG_09098</name>
</gene>
<dbReference type="PANTHER" id="PTHR46780">
    <property type="entry name" value="PROTEIN EVA-1"/>
    <property type="match status" value="1"/>
</dbReference>
<dbReference type="AlphaFoldDB" id="T0QHG8"/>
<dbReference type="GeneID" id="19949825"/>
<dbReference type="Proteomes" id="UP000030762">
    <property type="component" value="Unassembled WGS sequence"/>
</dbReference>
<dbReference type="OMA" id="DCHANDS"/>
<protein>
    <recommendedName>
        <fullName evidence="2">SUEL-type lectin domain-containing protein</fullName>
    </recommendedName>
</protein>
<dbReference type="CDD" id="cd22842">
    <property type="entry name" value="Gal_Rha_Lectin_BGal"/>
    <property type="match status" value="2"/>
</dbReference>
<dbReference type="PROSITE" id="PS50228">
    <property type="entry name" value="SUEL_LECTIN"/>
    <property type="match status" value="2"/>
</dbReference>
<evidence type="ECO:0000313" key="4">
    <source>
        <dbReference type="Proteomes" id="UP000030762"/>
    </source>
</evidence>
<keyword evidence="4" id="KW-1185">Reference proteome</keyword>
<evidence type="ECO:0000313" key="3">
    <source>
        <dbReference type="EMBL" id="EQC33110.1"/>
    </source>
</evidence>
<dbReference type="STRING" id="1156394.T0QHG8"/>
<evidence type="ECO:0000259" key="2">
    <source>
        <dbReference type="PROSITE" id="PS50228"/>
    </source>
</evidence>
<sequence>MGNNNSSPPPPPPAPTAPSTPPLTLTSGATLLTQTTTQGNSATMSLDCGSPTLQISRVIFASYGTPSGSGLGAKFGTCYSGVSEKVVTSACAKLQACSVAVNNGNFGGDPCPGTTKQLTVTAECTAAPTYQTWAYVAEHETLNLKCANGYVISSVDYASYGLPTAGYTNGWCHASSSASVLTQLCVGQGSCAVPAQNALFVDPCVGVVKALAAKVTCKQGAAPDDVWTPYVPPTCTP</sequence>
<dbReference type="EMBL" id="JH767160">
    <property type="protein sequence ID" value="EQC33110.1"/>
    <property type="molecule type" value="Genomic_DNA"/>
</dbReference>
<organism evidence="3 4">
    <name type="scientific">Saprolegnia diclina (strain VS20)</name>
    <dbReference type="NCBI Taxonomy" id="1156394"/>
    <lineage>
        <taxon>Eukaryota</taxon>
        <taxon>Sar</taxon>
        <taxon>Stramenopiles</taxon>
        <taxon>Oomycota</taxon>
        <taxon>Saprolegniomycetes</taxon>
        <taxon>Saprolegniales</taxon>
        <taxon>Saprolegniaceae</taxon>
        <taxon>Saprolegnia</taxon>
    </lineage>
</organism>
<dbReference type="eggNOG" id="KOG0496">
    <property type="taxonomic scope" value="Eukaryota"/>
</dbReference>
<feature type="region of interest" description="Disordered" evidence="1">
    <location>
        <begin position="1"/>
        <end position="26"/>
    </location>
</feature>
<dbReference type="VEuPathDB" id="FungiDB:SDRG_09098"/>
<dbReference type="InterPro" id="IPR000922">
    <property type="entry name" value="Lectin_gal-bd_dom"/>
</dbReference>
<evidence type="ECO:0000256" key="1">
    <source>
        <dbReference type="SAM" id="MobiDB-lite"/>
    </source>
</evidence>
<feature type="domain" description="SUEL-type lectin" evidence="2">
    <location>
        <begin position="44"/>
        <end position="125"/>
    </location>
</feature>
<dbReference type="RefSeq" id="XP_008613233.1">
    <property type="nucleotide sequence ID" value="XM_008615011.1"/>
</dbReference>
<feature type="domain" description="SUEL-type lectin" evidence="2">
    <location>
        <begin position="136"/>
        <end position="218"/>
    </location>
</feature>
<name>T0QHG8_SAPDV</name>
<feature type="compositionally biased region" description="Pro residues" evidence="1">
    <location>
        <begin position="7"/>
        <end position="21"/>
    </location>
</feature>
<dbReference type="Pfam" id="PF02140">
    <property type="entry name" value="SUEL_Lectin"/>
    <property type="match status" value="2"/>
</dbReference>
<dbReference type="InParanoid" id="T0QHG8"/>
<dbReference type="GO" id="GO:0030246">
    <property type="term" value="F:carbohydrate binding"/>
    <property type="evidence" value="ECO:0007669"/>
    <property type="project" value="InterPro"/>
</dbReference>
<accession>T0QHG8</accession>
<dbReference type="OrthoDB" id="71247at2759"/>
<proteinExistence type="predicted"/>
<reference evidence="3 4" key="1">
    <citation type="submission" date="2012-04" db="EMBL/GenBank/DDBJ databases">
        <title>The Genome Sequence of Saprolegnia declina VS20.</title>
        <authorList>
            <consortium name="The Broad Institute Genome Sequencing Platform"/>
            <person name="Russ C."/>
            <person name="Nusbaum C."/>
            <person name="Tyler B."/>
            <person name="van West P."/>
            <person name="Dieguez-Uribeondo J."/>
            <person name="de Bruijn I."/>
            <person name="Tripathy S."/>
            <person name="Jiang R."/>
            <person name="Young S.K."/>
            <person name="Zeng Q."/>
            <person name="Gargeya S."/>
            <person name="Fitzgerald M."/>
            <person name="Haas B."/>
            <person name="Abouelleil A."/>
            <person name="Alvarado L."/>
            <person name="Arachchi H.M."/>
            <person name="Berlin A."/>
            <person name="Chapman S.B."/>
            <person name="Goldberg J."/>
            <person name="Griggs A."/>
            <person name="Gujja S."/>
            <person name="Hansen M."/>
            <person name="Howarth C."/>
            <person name="Imamovic A."/>
            <person name="Larimer J."/>
            <person name="McCowen C."/>
            <person name="Montmayeur A."/>
            <person name="Murphy C."/>
            <person name="Neiman D."/>
            <person name="Pearson M."/>
            <person name="Priest M."/>
            <person name="Roberts A."/>
            <person name="Saif S."/>
            <person name="Shea T."/>
            <person name="Sisk P."/>
            <person name="Sykes S."/>
            <person name="Wortman J."/>
            <person name="Nusbaum C."/>
            <person name="Birren B."/>
        </authorList>
    </citation>
    <scope>NUCLEOTIDE SEQUENCE [LARGE SCALE GENOMIC DNA]</scope>
    <source>
        <strain evidence="3 4">VS20</strain>
    </source>
</reference>
<dbReference type="InterPro" id="IPR043159">
    <property type="entry name" value="Lectin_gal-bd_sf"/>
</dbReference>
<dbReference type="Gene3D" id="2.60.120.740">
    <property type="match status" value="2"/>
</dbReference>